<organism evidence="1 2">
    <name type="scientific">Pseudomonas syringae pv. cerasicola</name>
    <dbReference type="NCBI Taxonomy" id="264451"/>
    <lineage>
        <taxon>Bacteria</taxon>
        <taxon>Pseudomonadati</taxon>
        <taxon>Pseudomonadota</taxon>
        <taxon>Gammaproteobacteria</taxon>
        <taxon>Pseudomonadales</taxon>
        <taxon>Pseudomonadaceae</taxon>
        <taxon>Pseudomonas</taxon>
        <taxon>Pseudomonas syringae</taxon>
    </lineage>
</organism>
<protein>
    <submittedName>
        <fullName evidence="1">Uncharacterized protein</fullName>
    </submittedName>
</protein>
<name>A0A0P9N9V4_PSESX</name>
<comment type="caution">
    <text evidence="1">The sequence shown here is derived from an EMBL/GenBank/DDBJ whole genome shotgun (WGS) entry which is preliminary data.</text>
</comment>
<accession>A0A0P9N9V4</accession>
<evidence type="ECO:0000313" key="1">
    <source>
        <dbReference type="EMBL" id="KPW80513.1"/>
    </source>
</evidence>
<dbReference type="EMBL" id="LJQA01000886">
    <property type="protein sequence ID" value="KPW80513.1"/>
    <property type="molecule type" value="Genomic_DNA"/>
</dbReference>
<sequence>MTDTDISASQTMTEDEAAEFAEQVFDVAR</sequence>
<evidence type="ECO:0000313" key="2">
    <source>
        <dbReference type="Proteomes" id="UP000050356"/>
    </source>
</evidence>
<dbReference type="PATRIC" id="fig|264451.4.peg.4582"/>
<gene>
    <name evidence="1" type="ORF">ALO50_04917</name>
</gene>
<dbReference type="Proteomes" id="UP000050356">
    <property type="component" value="Unassembled WGS sequence"/>
</dbReference>
<reference evidence="1 2" key="1">
    <citation type="submission" date="2015-09" db="EMBL/GenBank/DDBJ databases">
        <title>Genome announcement of multiple Pseudomonas syringae strains.</title>
        <authorList>
            <person name="Thakur S."/>
            <person name="Wang P.W."/>
            <person name="Gong Y."/>
            <person name="Weir B.S."/>
            <person name="Guttman D.S."/>
        </authorList>
    </citation>
    <scope>NUCLEOTIDE SEQUENCE [LARGE SCALE GENOMIC DNA]</scope>
    <source>
        <strain evidence="1 2">ICMP17524</strain>
    </source>
</reference>
<proteinExistence type="predicted"/>
<dbReference type="AlphaFoldDB" id="A0A0P9N9V4"/>